<protein>
    <recommendedName>
        <fullName evidence="7">EGF-like domain-containing protein</fullName>
    </recommendedName>
</protein>
<dbReference type="Gene3D" id="2.10.25.10">
    <property type="entry name" value="Laminin"/>
    <property type="match status" value="1"/>
</dbReference>
<dbReference type="GeneID" id="31359929"/>
<dbReference type="InterPro" id="IPR054484">
    <property type="entry name" value="ComC_SSD"/>
</dbReference>
<dbReference type="Pfam" id="PF22933">
    <property type="entry name" value="ComC_SSD"/>
    <property type="match status" value="1"/>
</dbReference>
<dbReference type="PANTHER" id="PTHR31378">
    <property type="entry name" value="EGF-LIKE DOMAIN-CONTAINING PROTEIN-RELATED-RELATED"/>
    <property type="match status" value="1"/>
</dbReference>
<dbReference type="OMA" id="NDSINVH"/>
<dbReference type="Pfam" id="PF25820">
    <property type="entry name" value="DUF7949"/>
    <property type="match status" value="1"/>
</dbReference>
<dbReference type="AlphaFoldDB" id="D3B7K4"/>
<organism evidence="5 6">
    <name type="scientific">Heterostelium pallidum (strain ATCC 26659 / Pp 5 / PN500)</name>
    <name type="common">Cellular slime mold</name>
    <name type="synonym">Polysphondylium pallidum</name>
    <dbReference type="NCBI Taxonomy" id="670386"/>
    <lineage>
        <taxon>Eukaryota</taxon>
        <taxon>Amoebozoa</taxon>
        <taxon>Evosea</taxon>
        <taxon>Eumycetozoa</taxon>
        <taxon>Dictyostelia</taxon>
        <taxon>Acytosteliales</taxon>
        <taxon>Acytosteliaceae</taxon>
        <taxon>Heterostelium</taxon>
    </lineage>
</organism>
<evidence type="ECO:0000256" key="1">
    <source>
        <dbReference type="SAM" id="Phobius"/>
    </source>
</evidence>
<reference evidence="5 6" key="1">
    <citation type="journal article" date="2011" name="Genome Res.">
        <title>Phylogeny-wide analysis of social amoeba genomes highlights ancient origins for complex intercellular communication.</title>
        <authorList>
            <person name="Heidel A.J."/>
            <person name="Lawal H.M."/>
            <person name="Felder M."/>
            <person name="Schilde C."/>
            <person name="Helps N.R."/>
            <person name="Tunggal B."/>
            <person name="Rivero F."/>
            <person name="John U."/>
            <person name="Schleicher M."/>
            <person name="Eichinger L."/>
            <person name="Platzer M."/>
            <person name="Noegel A.A."/>
            <person name="Schaap P."/>
            <person name="Gloeckner G."/>
        </authorList>
    </citation>
    <scope>NUCLEOTIDE SEQUENCE [LARGE SCALE GENOMIC DNA]</scope>
    <source>
        <strain evidence="6">ATCC 26659 / Pp 5 / PN500</strain>
    </source>
</reference>
<name>D3B7K4_HETP5</name>
<feature type="domain" description="ComC supersandwich" evidence="2">
    <location>
        <begin position="439"/>
        <end position="660"/>
    </location>
</feature>
<dbReference type="PANTHER" id="PTHR31378:SF17">
    <property type="match status" value="1"/>
</dbReference>
<comment type="caution">
    <text evidence="5">The sequence shown here is derived from an EMBL/GenBank/DDBJ whole genome shotgun (WGS) entry which is preliminary data.</text>
</comment>
<keyword evidence="1" id="KW-0812">Transmembrane</keyword>
<feature type="domain" description="DUF7949" evidence="4">
    <location>
        <begin position="392"/>
        <end position="423"/>
    </location>
</feature>
<evidence type="ECO:0000259" key="3">
    <source>
        <dbReference type="Pfam" id="PF23033"/>
    </source>
</evidence>
<dbReference type="InParanoid" id="D3B7K4"/>
<dbReference type="Proteomes" id="UP000001396">
    <property type="component" value="Unassembled WGS sequence"/>
</dbReference>
<evidence type="ECO:0000313" key="6">
    <source>
        <dbReference type="Proteomes" id="UP000001396"/>
    </source>
</evidence>
<keyword evidence="1" id="KW-1133">Transmembrane helix</keyword>
<keyword evidence="6" id="KW-1185">Reference proteome</keyword>
<evidence type="ECO:0000259" key="4">
    <source>
        <dbReference type="Pfam" id="PF25820"/>
    </source>
</evidence>
<evidence type="ECO:0008006" key="7">
    <source>
        <dbReference type="Google" id="ProtNLM"/>
    </source>
</evidence>
<dbReference type="EMBL" id="ADBJ01000018">
    <property type="protein sequence ID" value="EFA82747.1"/>
    <property type="molecule type" value="Genomic_DNA"/>
</dbReference>
<dbReference type="InterPro" id="IPR055462">
    <property type="entry name" value="DUF7034"/>
</dbReference>
<keyword evidence="1" id="KW-0472">Membrane</keyword>
<dbReference type="RefSeq" id="XP_020434864.1">
    <property type="nucleotide sequence ID" value="XM_020575344.1"/>
</dbReference>
<accession>D3B7K4</accession>
<evidence type="ECO:0000259" key="2">
    <source>
        <dbReference type="Pfam" id="PF22933"/>
    </source>
</evidence>
<dbReference type="Pfam" id="PF23033">
    <property type="entry name" value="DUF7034"/>
    <property type="match status" value="1"/>
</dbReference>
<evidence type="ECO:0000313" key="5">
    <source>
        <dbReference type="EMBL" id="EFA82747.1"/>
    </source>
</evidence>
<feature type="transmembrane region" description="Helical" evidence="1">
    <location>
        <begin position="684"/>
        <end position="709"/>
    </location>
</feature>
<proteinExistence type="predicted"/>
<dbReference type="InterPro" id="IPR057709">
    <property type="entry name" value="DUF7949"/>
</dbReference>
<feature type="domain" description="DUF7034" evidence="3">
    <location>
        <begin position="154"/>
        <end position="273"/>
    </location>
</feature>
<sequence length="733" mass="81613">MILDADLLGPMVTSLQTYYQGYIIGWDITIEDDNGFNNGYVKISSNYFGRISNSGFGDVKYPLHLSEGNKYVGIYKIRISIPHNVAENYTLSLYAMDNGGNIATSFVEREIPEYAKGKQIFVYADPFMKIYGTPIERNLTIVTDPGTETESVPPKLTRFSVTNPIIDVGVFNVSTKILFEIADNTNIDKANPPTVYISSMYEAFAEFKPEFISSNVTHASYSSPIILPYGFGTDNLLFISIYGISDIYYNLAGYTPLDLSSAKFSFTLSRQFSKSYPYLERYDPISRDGGQITIYGYQFGTDINQISFNLEPITGEVNMNLTNSAIRSLGNSYIIIDFPSFGKFDQLLLVLTKSATFSSNTFSIYPTEQLDLPNITPLTPTPHPVTPTPKQCPGNPICSGKGDCKNSECKCFKNFFGPDCSSQLIPTPPPKVNPSTPGTNTTVISPNDNTLISELSIDSLRELNDIGNVVAEYKLSNYSWNFENRTKKEGNIDFIEYRYSTIIKNTTLFNITIQYFLNEYNYSYAGDTYTMSKSSLKYSISMSTYEFQTNINQLQVIISATLIGSNGDCSSKSFGTTSTTSDGQDQQQLQWIKLKVGYESLYGRFIEKAVIDDEVMIVINKVLDDQYQPISTTSTTQSFIGINIPHFNQYVLIDPDFSILVDNSPASDDPNSKCNSKSNGLNKYQIAGIAIGVVVIALSVAGAIIYITLKNKRQAKAMANLNMKMQKLQSDKL</sequence>
<gene>
    <name evidence="5" type="ORF">PPL_04442</name>
</gene>